<evidence type="ECO:0000313" key="6">
    <source>
        <dbReference type="Proteomes" id="UP001194579"/>
    </source>
</evidence>
<dbReference type="Pfam" id="PF00717">
    <property type="entry name" value="Peptidase_S24"/>
    <property type="match status" value="1"/>
</dbReference>
<keyword evidence="6" id="KW-1185">Reference proteome</keyword>
<keyword evidence="1" id="KW-0805">Transcription regulation</keyword>
<dbReference type="SUPFAM" id="SSF47413">
    <property type="entry name" value="lambda repressor-like DNA-binding domains"/>
    <property type="match status" value="1"/>
</dbReference>
<organism evidence="5 6">
    <name type="scientific">Pectobacterium parmentieri</name>
    <dbReference type="NCBI Taxonomy" id="1905730"/>
    <lineage>
        <taxon>Bacteria</taxon>
        <taxon>Pseudomonadati</taxon>
        <taxon>Pseudomonadota</taxon>
        <taxon>Gammaproteobacteria</taxon>
        <taxon>Enterobacterales</taxon>
        <taxon>Pectobacteriaceae</taxon>
        <taxon>Pectobacterium</taxon>
    </lineage>
</organism>
<dbReference type="Gene3D" id="2.10.109.10">
    <property type="entry name" value="Umud Fragment, subunit A"/>
    <property type="match status" value="1"/>
</dbReference>
<keyword evidence="2" id="KW-0238">DNA-binding</keyword>
<gene>
    <name evidence="5" type="ORF">F6Q06_08430</name>
</gene>
<dbReference type="PANTHER" id="PTHR40661:SF2">
    <property type="entry name" value="HTH-TYPE TRANSCRIPTIONAL REGULATOR PRTR"/>
    <property type="match status" value="1"/>
</dbReference>
<evidence type="ECO:0000313" key="5">
    <source>
        <dbReference type="EMBL" id="MBI0554515.1"/>
    </source>
</evidence>
<keyword evidence="3" id="KW-0804">Transcription</keyword>
<dbReference type="InterPro" id="IPR015927">
    <property type="entry name" value="Peptidase_S24_S26A/B/C"/>
</dbReference>
<reference evidence="6" key="1">
    <citation type="submission" date="2023-07" db="EMBL/GenBank/DDBJ databases">
        <title>Identification of Pectobacterium versatile causing blackleg of potato from New York State with a whole genome sequencing approach.</title>
        <authorList>
            <person name="Ma X."/>
            <person name="Swingle B."/>
        </authorList>
    </citation>
    <scope>NUCLEOTIDE SEQUENCE [LARGE SCALE GENOMIC DNA]</scope>
    <source>
        <strain evidence="6">NY1588A</strain>
    </source>
</reference>
<evidence type="ECO:0000259" key="4">
    <source>
        <dbReference type="PROSITE" id="PS50943"/>
    </source>
</evidence>
<evidence type="ECO:0000256" key="1">
    <source>
        <dbReference type="ARBA" id="ARBA00023015"/>
    </source>
</evidence>
<dbReference type="Gene3D" id="1.10.260.40">
    <property type="entry name" value="lambda repressor-like DNA-binding domains"/>
    <property type="match status" value="1"/>
</dbReference>
<name>A0ABS0RY12_PECPM</name>
<dbReference type="SUPFAM" id="SSF51306">
    <property type="entry name" value="LexA/Signal peptidase"/>
    <property type="match status" value="1"/>
</dbReference>
<dbReference type="Proteomes" id="UP001194579">
    <property type="component" value="Unassembled WGS sequence"/>
</dbReference>
<dbReference type="InterPro" id="IPR039418">
    <property type="entry name" value="LexA-like"/>
</dbReference>
<feature type="domain" description="HTH cro/C1-type" evidence="4">
    <location>
        <begin position="42"/>
        <end position="78"/>
    </location>
</feature>
<dbReference type="RefSeq" id="WP_198339383.1">
    <property type="nucleotide sequence ID" value="NZ_JBBBPJ010000005.1"/>
</dbReference>
<proteinExistence type="predicted"/>
<dbReference type="InterPro" id="IPR001387">
    <property type="entry name" value="Cro/C1-type_HTH"/>
</dbReference>
<dbReference type="PROSITE" id="PS50943">
    <property type="entry name" value="HTH_CROC1"/>
    <property type="match status" value="1"/>
</dbReference>
<dbReference type="EMBL" id="WABS01000013">
    <property type="protein sequence ID" value="MBI0554515.1"/>
    <property type="molecule type" value="Genomic_DNA"/>
</dbReference>
<dbReference type="CDD" id="cd06529">
    <property type="entry name" value="S24_LexA-like"/>
    <property type="match status" value="1"/>
</dbReference>
<comment type="caution">
    <text evidence="5">The sequence shown here is derived from an EMBL/GenBank/DDBJ whole genome shotgun (WGS) entry which is preliminary data.</text>
</comment>
<sequence>MVKKDELKQNFSNRLHKAAHDAGVDGRGLARRIRDALKSQGLDMSEPGIWKWLNGASIPDKTNIIALSNWLNVRPEWLEYGDSKDNQVPDKNEWGTVRSWDKNTDLPDDEVEVPFLRDIEFAAGNGKTTTEDYNGFKLRFSKATLRKVGANTDGSGVVCFPARGNSMEPNIPDGTTVAVNTNDKKIVDGKMYAISQNGWNRIKLLYRTGPDTISIRSYNSVEHPTEEKPLNDIEIIGRVFWWSVIDY</sequence>
<evidence type="ECO:0000256" key="2">
    <source>
        <dbReference type="ARBA" id="ARBA00023125"/>
    </source>
</evidence>
<evidence type="ECO:0000256" key="3">
    <source>
        <dbReference type="ARBA" id="ARBA00023163"/>
    </source>
</evidence>
<protein>
    <submittedName>
        <fullName evidence="5">Helix-turn-helix transcriptional regulator</fullName>
    </submittedName>
</protein>
<dbReference type="PANTHER" id="PTHR40661">
    <property type="match status" value="1"/>
</dbReference>
<accession>A0ABS0RY12</accession>
<dbReference type="CDD" id="cd00093">
    <property type="entry name" value="HTH_XRE"/>
    <property type="match status" value="1"/>
</dbReference>
<dbReference type="InterPro" id="IPR036286">
    <property type="entry name" value="LexA/Signal_pep-like_sf"/>
</dbReference>
<dbReference type="InterPro" id="IPR010982">
    <property type="entry name" value="Lambda_DNA-bd_dom_sf"/>
</dbReference>